<proteinExistence type="predicted"/>
<comment type="caution">
    <text evidence="1">The sequence shown here is derived from an EMBL/GenBank/DDBJ whole genome shotgun (WGS) entry which is preliminary data.</text>
</comment>
<protein>
    <recommendedName>
        <fullName evidence="3">MazG nucleotide pyrophosphohydrolase domain</fullName>
    </recommendedName>
</protein>
<accession>C0CR48</accession>
<gene>
    <name evidence="1" type="ORF">RUMHYD_03361</name>
</gene>
<dbReference type="CDD" id="cd11539">
    <property type="entry name" value="NTP-PPase_u2"/>
    <property type="match status" value="1"/>
</dbReference>
<dbReference type="PATRIC" id="fig|476272.21.peg.638"/>
<evidence type="ECO:0000313" key="1">
    <source>
        <dbReference type="EMBL" id="EEG47811.1"/>
    </source>
</evidence>
<sequence length="118" mass="13872">MIEIENMIDERQQKLRQIADHYQEKQLWKLAEECGELVQALSKYVLTGDKCPAIEEIADVKNVAPQVEYLLEIGDDVELMMEYKLDRTIKEMEKRQKKVLEKLNCGITGMRNWKNKDA</sequence>
<dbReference type="AlphaFoldDB" id="C0CR48"/>
<keyword evidence="2" id="KW-1185">Reference proteome</keyword>
<dbReference type="Proteomes" id="UP000003100">
    <property type="component" value="Unassembled WGS sequence"/>
</dbReference>
<organism evidence="1 2">
    <name type="scientific">Blautia hydrogenotrophica (strain DSM 10507 / JCM 14656 / S5a33)</name>
    <name type="common">Ruminococcus hydrogenotrophicus</name>
    <dbReference type="NCBI Taxonomy" id="476272"/>
    <lineage>
        <taxon>Bacteria</taxon>
        <taxon>Bacillati</taxon>
        <taxon>Bacillota</taxon>
        <taxon>Clostridia</taxon>
        <taxon>Lachnospirales</taxon>
        <taxon>Lachnospiraceae</taxon>
        <taxon>Blautia</taxon>
    </lineage>
</organism>
<evidence type="ECO:0008006" key="3">
    <source>
        <dbReference type="Google" id="ProtNLM"/>
    </source>
</evidence>
<reference evidence="1 2" key="1">
    <citation type="submission" date="2009-01" db="EMBL/GenBank/DDBJ databases">
        <authorList>
            <person name="Fulton L."/>
            <person name="Clifton S."/>
            <person name="Fulton B."/>
            <person name="Xu J."/>
            <person name="Minx P."/>
            <person name="Pepin K.H."/>
            <person name="Johnson M."/>
            <person name="Bhonagiri V."/>
            <person name="Nash W.E."/>
            <person name="Mardis E.R."/>
            <person name="Wilson R.K."/>
        </authorList>
    </citation>
    <scope>NUCLEOTIDE SEQUENCE [LARGE SCALE GENOMIC DNA]</scope>
    <source>
        <strain evidence="2">DSM 10507 / JCM 14656 / S5a33</strain>
    </source>
</reference>
<dbReference type="HOGENOM" id="CLU_2068538_0_0_9"/>
<reference evidence="1 2" key="2">
    <citation type="submission" date="2009-02" db="EMBL/GenBank/DDBJ databases">
        <title>Draft genome sequence of Blautia hydrogenotrophica DSM 10507 (Ruminococcus hydrogenotrophicus DSM 10507).</title>
        <authorList>
            <person name="Sudarsanam P."/>
            <person name="Ley R."/>
            <person name="Guruge J."/>
            <person name="Turnbaugh P.J."/>
            <person name="Mahowald M."/>
            <person name="Liep D."/>
            <person name="Gordon J."/>
        </authorList>
    </citation>
    <scope>NUCLEOTIDE SEQUENCE [LARGE SCALE GENOMIC DNA]</scope>
    <source>
        <strain evidence="2">DSM 10507 / JCM 14656 / S5a33</strain>
    </source>
</reference>
<evidence type="ECO:0000313" key="2">
    <source>
        <dbReference type="Proteomes" id="UP000003100"/>
    </source>
</evidence>
<dbReference type="EMBL" id="ACBZ01000177">
    <property type="protein sequence ID" value="EEG47811.1"/>
    <property type="molecule type" value="Genomic_DNA"/>
</dbReference>
<dbReference type="GeneID" id="86822218"/>
<dbReference type="RefSeq" id="WP_005951530.1">
    <property type="nucleotide sequence ID" value="NZ_CP136423.1"/>
</dbReference>
<name>C0CR48_BLAHS</name>
<dbReference type="SUPFAM" id="SSF101386">
    <property type="entry name" value="all-alpha NTP pyrophosphatases"/>
    <property type="match status" value="1"/>
</dbReference>